<name>A0A2U8UKQ9_9CAUD</name>
<evidence type="ECO:0000313" key="2">
    <source>
        <dbReference type="EMBL" id="AWN04213.1"/>
    </source>
</evidence>
<evidence type="ECO:0000313" key="3">
    <source>
        <dbReference type="Proteomes" id="UP000246591"/>
    </source>
</evidence>
<protein>
    <submittedName>
        <fullName evidence="2">Capsid maturation protease</fullName>
    </submittedName>
</protein>
<dbReference type="GO" id="GO:0006508">
    <property type="term" value="P:proteolysis"/>
    <property type="evidence" value="ECO:0007669"/>
    <property type="project" value="UniProtKB-KW"/>
</dbReference>
<dbReference type="KEGG" id="vg:40102477"/>
<reference evidence="3" key="1">
    <citation type="submission" date="2018-03" db="EMBL/GenBank/DDBJ databases">
        <authorList>
            <person name="Keele B.F."/>
        </authorList>
    </citation>
    <scope>NUCLEOTIDE SEQUENCE [LARGE SCALE GENOMIC DNA]</scope>
</reference>
<dbReference type="Proteomes" id="UP000246591">
    <property type="component" value="Segment"/>
</dbReference>
<feature type="region of interest" description="Disordered" evidence="1">
    <location>
        <begin position="291"/>
        <end position="375"/>
    </location>
</feature>
<dbReference type="GeneID" id="40102477"/>
<evidence type="ECO:0000256" key="1">
    <source>
        <dbReference type="SAM" id="MobiDB-lite"/>
    </source>
</evidence>
<keyword evidence="2" id="KW-0645">Protease</keyword>
<keyword evidence="2" id="KW-0378">Hydrolase</keyword>
<feature type="compositionally biased region" description="Basic and acidic residues" evidence="1">
    <location>
        <begin position="291"/>
        <end position="329"/>
    </location>
</feature>
<dbReference type="GO" id="GO:0008233">
    <property type="term" value="F:peptidase activity"/>
    <property type="evidence" value="ECO:0007669"/>
    <property type="project" value="UniProtKB-KW"/>
</dbReference>
<dbReference type="EMBL" id="MH153810">
    <property type="protein sequence ID" value="AWN04213.1"/>
    <property type="molecule type" value="Genomic_DNA"/>
</dbReference>
<accession>A0A2U8UKQ9</accession>
<gene>
    <name evidence="2" type="primary">12</name>
    <name evidence="2" type="ORF">PBI_SOUR_12</name>
</gene>
<organism evidence="2 3">
    <name type="scientific">Gordonia phage Sour</name>
    <dbReference type="NCBI Taxonomy" id="2182349"/>
    <lineage>
        <taxon>Viruses</taxon>
        <taxon>Duplodnaviria</taxon>
        <taxon>Heunggongvirae</taxon>
        <taxon>Uroviricota</taxon>
        <taxon>Caudoviricetes</taxon>
        <taxon>Sourvirus</taxon>
        <taxon>Sourvirus sour</taxon>
    </lineage>
</organism>
<keyword evidence="3" id="KW-1185">Reference proteome</keyword>
<feature type="compositionally biased region" description="Acidic residues" evidence="1">
    <location>
        <begin position="361"/>
        <end position="370"/>
    </location>
</feature>
<proteinExistence type="predicted"/>
<dbReference type="RefSeq" id="YP_009625583.1">
    <property type="nucleotide sequence ID" value="NC_042132.1"/>
</dbReference>
<sequence>MLIDQPLDFAAAGEAAIEELYLGALNEWAITAQNLALPSLTASGELPPDPDAVTNGESQSAWESLSEAMIVAGISLLWAATIVHSMRQIDAELPEADDERPASIDPAVAAVVSKHIGSHVDEVWEAATRIERDPVLRAKRDEITEFSRRLIARAPAAVAGKLATATKDLTDQVEIRAKMREIIVPDSPEMADLARLQSEVAASVQNHAVVTAAEESEDEGLEKIWIATLDSKTRRTHWAADGQRAPLDGTFAIGRDDLRYPADPRGSDAETRNCRCRVGIVAATDDLPAEIDRHTERLDGRDSTARNREGSQEDEIRRRLEEGNPRARDPITAAGYAADQTDNEEITAMDRDESTTATLAADDEATETEGGDSSTMFRTFTNSVIALIGESTSDGRVLSADIDMRFRAFPLPLMWVKQSSMGHLDAFTVGVIESAEVADGKVLGSGYLLNSDEANEAAEQIAHGITGPSVDLADTEWILTDEDGNEITEEEWWDLPADAKVYQTVTSAELIGTTLVSTPAFGQTSISLNSEREERAVSLVASAAAEFRPRTYAASMFSDPRLTGPTPIQMDDNGHIFGHLACYGECHRSIQNECVMVPRSASEYSQFLTSPPVRLDDGTSIPVGRLTVGTGHCADPNASGPVAAAHYDNTGTCFALVNVGEDAYGVWVSGVAAPWATAEQIEEGLSSPLSGDWRAYRGRLELYAALAVNTPGYAVRGATDAQGRPLSLVAAMGPSRDADASTAMTPEAVADIVRQTIMATREEDAKAKRVYDVSSLLSKVPDTRAAERKAEIDGLFAQAGE</sequence>